<proteinExistence type="predicted"/>
<dbReference type="EMBL" id="MFZG01000025">
    <property type="protein sequence ID" value="OGK16244.1"/>
    <property type="molecule type" value="Genomic_DNA"/>
</dbReference>
<name>A0A1F7GBJ2_9BACT</name>
<feature type="transmembrane region" description="Helical" evidence="1">
    <location>
        <begin position="29"/>
        <end position="53"/>
    </location>
</feature>
<sequence>MKLAQADIFGTIAPPTGAPTDLGNFTGGAIRIFIIVAGFALLIYLFWGAFDWITSGGDKEKLTKAQNKITQAIIGMILVVAALAIFQVIAGDVLHIIDTSGGGWKFNLPSL</sequence>
<keyword evidence="1" id="KW-0472">Membrane</keyword>
<dbReference type="Pfam" id="PF18895">
    <property type="entry name" value="T4SS_pilin"/>
    <property type="match status" value="1"/>
</dbReference>
<protein>
    <submittedName>
        <fullName evidence="2">Uncharacterized protein</fullName>
    </submittedName>
</protein>
<dbReference type="Proteomes" id="UP000177208">
    <property type="component" value="Unassembled WGS sequence"/>
</dbReference>
<evidence type="ECO:0000313" key="2">
    <source>
        <dbReference type="EMBL" id="OGK16244.1"/>
    </source>
</evidence>
<keyword evidence="1" id="KW-1133">Transmembrane helix</keyword>
<evidence type="ECO:0000313" key="3">
    <source>
        <dbReference type="Proteomes" id="UP000177208"/>
    </source>
</evidence>
<feature type="transmembrane region" description="Helical" evidence="1">
    <location>
        <begin position="73"/>
        <end position="97"/>
    </location>
</feature>
<evidence type="ECO:0000256" key="1">
    <source>
        <dbReference type="SAM" id="Phobius"/>
    </source>
</evidence>
<organism evidence="2 3">
    <name type="scientific">Candidatus Roizmanbacteria bacterium RIFCSPHIGHO2_01_FULL_39_12c</name>
    <dbReference type="NCBI Taxonomy" id="1802031"/>
    <lineage>
        <taxon>Bacteria</taxon>
        <taxon>Candidatus Roizmaniibacteriota</taxon>
    </lineage>
</organism>
<gene>
    <name evidence="2" type="ORF">A2774_04640</name>
</gene>
<comment type="caution">
    <text evidence="2">The sequence shown here is derived from an EMBL/GenBank/DDBJ whole genome shotgun (WGS) entry which is preliminary data.</text>
</comment>
<accession>A0A1F7GBJ2</accession>
<dbReference type="AlphaFoldDB" id="A0A1F7GBJ2"/>
<keyword evidence="1" id="KW-0812">Transmembrane</keyword>
<reference evidence="2 3" key="1">
    <citation type="journal article" date="2016" name="Nat. Commun.">
        <title>Thousands of microbial genomes shed light on interconnected biogeochemical processes in an aquifer system.</title>
        <authorList>
            <person name="Anantharaman K."/>
            <person name="Brown C.T."/>
            <person name="Hug L.A."/>
            <person name="Sharon I."/>
            <person name="Castelle C.J."/>
            <person name="Probst A.J."/>
            <person name="Thomas B.C."/>
            <person name="Singh A."/>
            <person name="Wilkins M.J."/>
            <person name="Karaoz U."/>
            <person name="Brodie E.L."/>
            <person name="Williams K.H."/>
            <person name="Hubbard S.S."/>
            <person name="Banfield J.F."/>
        </authorList>
    </citation>
    <scope>NUCLEOTIDE SEQUENCE [LARGE SCALE GENOMIC DNA]</scope>
</reference>
<dbReference type="InterPro" id="IPR043993">
    <property type="entry name" value="T4SS_pilin"/>
</dbReference>